<sequence>MFLPRLFYFYADLTLLKLKTLIRLGIVRDRAERKPNQQSTINNQQSTINNQQSRIPFISVVKIIQYQFRDRKFQYPTVQND</sequence>
<dbReference type="Proteomes" id="UP000238762">
    <property type="component" value="Unassembled WGS sequence"/>
</dbReference>
<proteinExistence type="predicted"/>
<evidence type="ECO:0000313" key="2">
    <source>
        <dbReference type="Proteomes" id="UP000238762"/>
    </source>
</evidence>
<evidence type="ECO:0000313" key="1">
    <source>
        <dbReference type="EMBL" id="PSB05082.1"/>
    </source>
</evidence>
<comment type="caution">
    <text evidence="1">The sequence shown here is derived from an EMBL/GenBank/DDBJ whole genome shotgun (WGS) entry which is preliminary data.</text>
</comment>
<protein>
    <submittedName>
        <fullName evidence="1">Uncharacterized protein</fullName>
    </submittedName>
</protein>
<keyword evidence="2" id="KW-1185">Reference proteome</keyword>
<reference evidence="1 2" key="1">
    <citation type="submission" date="2018-02" db="EMBL/GenBank/DDBJ databases">
        <authorList>
            <person name="Cohen D.B."/>
            <person name="Kent A.D."/>
        </authorList>
    </citation>
    <scope>NUCLEOTIDE SEQUENCE [LARGE SCALE GENOMIC DNA]</scope>
    <source>
        <strain evidence="1 2">CCAP 1448/3</strain>
    </source>
</reference>
<dbReference type="EMBL" id="PVWJ01000003">
    <property type="protein sequence ID" value="PSB05082.1"/>
    <property type="molecule type" value="Genomic_DNA"/>
</dbReference>
<reference evidence="1 2" key="2">
    <citation type="submission" date="2018-03" db="EMBL/GenBank/DDBJ databases">
        <title>The ancient ancestry and fast evolution of plastids.</title>
        <authorList>
            <person name="Moore K.R."/>
            <person name="Magnabosco C."/>
            <person name="Momper L."/>
            <person name="Gold D.A."/>
            <person name="Bosak T."/>
            <person name="Fournier G.P."/>
        </authorList>
    </citation>
    <scope>NUCLEOTIDE SEQUENCE [LARGE SCALE GENOMIC DNA]</scope>
    <source>
        <strain evidence="1 2">CCAP 1448/3</strain>
    </source>
</reference>
<name>A0A2T1C9Y5_9CYAN</name>
<organism evidence="1 2">
    <name type="scientific">Merismopedia glauca CCAP 1448/3</name>
    <dbReference type="NCBI Taxonomy" id="1296344"/>
    <lineage>
        <taxon>Bacteria</taxon>
        <taxon>Bacillati</taxon>
        <taxon>Cyanobacteriota</taxon>
        <taxon>Cyanophyceae</taxon>
        <taxon>Synechococcales</taxon>
        <taxon>Merismopediaceae</taxon>
        <taxon>Merismopedia</taxon>
    </lineage>
</organism>
<gene>
    <name evidence="1" type="ORF">C7B64_00820</name>
</gene>
<accession>A0A2T1C9Y5</accession>
<dbReference type="AlphaFoldDB" id="A0A2T1C9Y5"/>